<reference evidence="2" key="1">
    <citation type="submission" date="2017-09" db="EMBL/GenBank/DDBJ databases">
        <title>Depth-based differentiation of microbial function through sediment-hosted aquifers and enrichment of novel symbionts in the deep terrestrial subsurface.</title>
        <authorList>
            <person name="Probst A.J."/>
            <person name="Ladd B."/>
            <person name="Jarett J.K."/>
            <person name="Geller-Mcgrath D.E."/>
            <person name="Sieber C.M.K."/>
            <person name="Emerson J.B."/>
            <person name="Anantharaman K."/>
            <person name="Thomas B.C."/>
            <person name="Malmstrom R."/>
            <person name="Stieglmeier M."/>
            <person name="Klingl A."/>
            <person name="Woyke T."/>
            <person name="Ryan C.M."/>
            <person name="Banfield J.F."/>
        </authorList>
    </citation>
    <scope>NUCLEOTIDE SEQUENCE [LARGE SCALE GENOMIC DNA]</scope>
</reference>
<evidence type="ECO:0008006" key="3">
    <source>
        <dbReference type="Google" id="ProtNLM"/>
    </source>
</evidence>
<evidence type="ECO:0000313" key="2">
    <source>
        <dbReference type="Proteomes" id="UP000230399"/>
    </source>
</evidence>
<evidence type="ECO:0000313" key="1">
    <source>
        <dbReference type="EMBL" id="PIV01712.1"/>
    </source>
</evidence>
<dbReference type="Proteomes" id="UP000230399">
    <property type="component" value="Unassembled WGS sequence"/>
</dbReference>
<dbReference type="AlphaFoldDB" id="A0A2M7BEZ5"/>
<gene>
    <name evidence="1" type="ORF">COS55_01130</name>
</gene>
<dbReference type="Gene3D" id="3.10.450.620">
    <property type="entry name" value="JHP933, nucleotidyltransferase-like core domain"/>
    <property type="match status" value="1"/>
</dbReference>
<comment type="caution">
    <text evidence="1">The sequence shown here is derived from an EMBL/GenBank/DDBJ whole genome shotgun (WGS) entry which is preliminary data.</text>
</comment>
<accession>A0A2M7BEZ5</accession>
<name>A0A2M7BEZ5_9BACT</name>
<dbReference type="InterPro" id="IPR014942">
    <property type="entry name" value="AbiEii"/>
</dbReference>
<sequence length="64" mass="7596">MEQTILNPFQKKTLDFFKKTSLSKKFYLSGGTALAEVYLHHRYSEDLDFFTAEELNLEELKRFS</sequence>
<protein>
    <recommendedName>
        <fullName evidence="3">Nucleotidyl transferase AbiEii/AbiGii toxin family protein</fullName>
    </recommendedName>
</protein>
<feature type="non-terminal residue" evidence="1">
    <location>
        <position position="64"/>
    </location>
</feature>
<proteinExistence type="predicted"/>
<dbReference type="EMBL" id="PEVD01000018">
    <property type="protein sequence ID" value="PIV01712.1"/>
    <property type="molecule type" value="Genomic_DNA"/>
</dbReference>
<organism evidence="1 2">
    <name type="scientific">Candidatus Shapirobacteria bacterium CG03_land_8_20_14_0_80_40_19</name>
    <dbReference type="NCBI Taxonomy" id="1974880"/>
    <lineage>
        <taxon>Bacteria</taxon>
        <taxon>Candidatus Shapironibacteriota</taxon>
    </lineage>
</organism>
<dbReference type="Pfam" id="PF08843">
    <property type="entry name" value="AbiEii"/>
    <property type="match status" value="1"/>
</dbReference>